<reference evidence="2 3" key="1">
    <citation type="journal article" date="2013" name="PLoS Genet.">
        <title>Comparative genome structure, secondary metabolite, and effector coding capacity across Cochliobolus pathogens.</title>
        <authorList>
            <person name="Condon B.J."/>
            <person name="Leng Y."/>
            <person name="Wu D."/>
            <person name="Bushley K.E."/>
            <person name="Ohm R.A."/>
            <person name="Otillar R."/>
            <person name="Martin J."/>
            <person name="Schackwitz W."/>
            <person name="Grimwood J."/>
            <person name="MohdZainudin N."/>
            <person name="Xue C."/>
            <person name="Wang R."/>
            <person name="Manning V.A."/>
            <person name="Dhillon B."/>
            <person name="Tu Z.J."/>
            <person name="Steffenson B.J."/>
            <person name="Salamov A."/>
            <person name="Sun H."/>
            <person name="Lowry S."/>
            <person name="LaButti K."/>
            <person name="Han J."/>
            <person name="Copeland A."/>
            <person name="Lindquist E."/>
            <person name="Barry K."/>
            <person name="Schmutz J."/>
            <person name="Baker S.E."/>
            <person name="Ciuffetti L.M."/>
            <person name="Grigoriev I.V."/>
            <person name="Zhong S."/>
            <person name="Turgeon B.G."/>
        </authorList>
    </citation>
    <scope>NUCLEOTIDE SEQUENCE [LARGE SCALE GENOMIC DNA]</scope>
    <source>
        <strain evidence="2 3">26-R-13</strain>
    </source>
</reference>
<dbReference type="GeneID" id="19146782"/>
<protein>
    <recommendedName>
        <fullName evidence="4">Fork-head domain-containing protein</fullName>
    </recommendedName>
</protein>
<dbReference type="HOGENOM" id="CLU_017128_0_0_1"/>
<evidence type="ECO:0000313" key="2">
    <source>
        <dbReference type="EMBL" id="EUC28045.1"/>
    </source>
</evidence>
<sequence length="757" mass="83125">MTDPAAPKDRYCASDCCIKARLSRPHSLHGLSASSTGAQSNREHLSRQSQSLHSLQAAPRYCAPREQSRNVSLMQKARGLSKAPSKPESSFKPTCRVCDKTTATSYNPIIACPGCTRTYHDSCRRPSLTQGVDPLPEETTASNHVDAQNFRASSLSARSLESLYRPKDVFEPSPQPESCVLSNNLRTPMHRLGQPDNLNSPSQGQSVEAQVNLTAINSSRQLEIPETPDIATRHSIPLTTSSTDLAKFDFSTAVTTRADEIKTSSWFYSHRPTLESKIEKINDHATPYTLPASSDNLEPSNSTESISASNDVERGTVLQAIATHGTNIIYNTSFQSPRNGQQCENDYRELPGASETTQMGDPPAIVPPVSHLVHEAQTHVSRQPPSTGDAVSCELLSVQRESGNVNLEGSPNGISPSMSPQISFCSDLDDTYSPVCQKRHTNQELARIALACADGASMTASQIVDWLVQKFHYLQKGQATWEKSLKAVLSRKEFRSDKASGLHGARLAYSFANAACKARYEEEYRDYIIQYSQEHDQKHAAGPVDVVKNNQGDVSNSAACPRSSAITSTIPDSSFIQSPATTASNGDLPPGLFKLSDSSNLNDIAEYASGIKREASFHHVYPRSTQPPIEMMTAEEKTMKVAEIQARPSRKALFNSNQRLAHVRRYRRLDIHDESDGAWKTQSSEAEGYPAKNEAVTRDRDEPRSLREVFNLPVHAVPMIDGVELAFRDGTLVNGQLPRPRHVYRVGKRLGAGLTVN</sequence>
<gene>
    <name evidence="2" type="ORF">COCCADRAFT_30610</name>
</gene>
<proteinExistence type="predicted"/>
<evidence type="ECO:0000256" key="1">
    <source>
        <dbReference type="SAM" id="MobiDB-lite"/>
    </source>
</evidence>
<dbReference type="AlphaFoldDB" id="W6XRU2"/>
<accession>W6XRU2</accession>
<dbReference type="EMBL" id="KI964848">
    <property type="protein sequence ID" value="EUC28045.1"/>
    <property type="molecule type" value="Genomic_DNA"/>
</dbReference>
<keyword evidence="3" id="KW-1185">Reference proteome</keyword>
<dbReference type="RefSeq" id="XP_007717641.1">
    <property type="nucleotide sequence ID" value="XM_007719451.1"/>
</dbReference>
<dbReference type="Proteomes" id="UP000053841">
    <property type="component" value="Unassembled WGS sequence"/>
</dbReference>
<evidence type="ECO:0008006" key="4">
    <source>
        <dbReference type="Google" id="ProtNLM"/>
    </source>
</evidence>
<dbReference type="SUPFAM" id="SSF57903">
    <property type="entry name" value="FYVE/PHD zinc finger"/>
    <property type="match status" value="1"/>
</dbReference>
<name>W6XRU2_COCC2</name>
<dbReference type="KEGG" id="bze:COCCADRAFT_30610"/>
<feature type="region of interest" description="Disordered" evidence="1">
    <location>
        <begin position="677"/>
        <end position="702"/>
    </location>
</feature>
<dbReference type="STRING" id="930089.W6XRU2"/>
<evidence type="ECO:0000313" key="3">
    <source>
        <dbReference type="Proteomes" id="UP000053841"/>
    </source>
</evidence>
<dbReference type="InterPro" id="IPR013083">
    <property type="entry name" value="Znf_RING/FYVE/PHD"/>
</dbReference>
<dbReference type="InterPro" id="IPR011011">
    <property type="entry name" value="Znf_FYVE_PHD"/>
</dbReference>
<dbReference type="OrthoDB" id="5431456at2759"/>
<feature type="region of interest" description="Disordered" evidence="1">
    <location>
        <begin position="290"/>
        <end position="309"/>
    </location>
</feature>
<organism evidence="2 3">
    <name type="scientific">Cochliobolus carbonum (strain 26-R-13)</name>
    <name type="common">Maize leaf spot fungus</name>
    <name type="synonym">Bipolaris zeicola</name>
    <dbReference type="NCBI Taxonomy" id="930089"/>
    <lineage>
        <taxon>Eukaryota</taxon>
        <taxon>Fungi</taxon>
        <taxon>Dikarya</taxon>
        <taxon>Ascomycota</taxon>
        <taxon>Pezizomycotina</taxon>
        <taxon>Dothideomycetes</taxon>
        <taxon>Pleosporomycetidae</taxon>
        <taxon>Pleosporales</taxon>
        <taxon>Pleosporineae</taxon>
        <taxon>Pleosporaceae</taxon>
        <taxon>Bipolaris</taxon>
    </lineage>
</organism>
<feature type="region of interest" description="Disordered" evidence="1">
    <location>
        <begin position="28"/>
        <end position="90"/>
    </location>
</feature>
<dbReference type="eggNOG" id="ENOG502TJEF">
    <property type="taxonomic scope" value="Eukaryota"/>
</dbReference>
<feature type="compositionally biased region" description="Polar residues" evidence="1">
    <location>
        <begin position="291"/>
        <end position="309"/>
    </location>
</feature>
<dbReference type="Gene3D" id="3.30.40.10">
    <property type="entry name" value="Zinc/RING finger domain, C3HC4 (zinc finger)"/>
    <property type="match status" value="1"/>
</dbReference>
<feature type="compositionally biased region" description="Low complexity" evidence="1">
    <location>
        <begin position="47"/>
        <end position="56"/>
    </location>
</feature>